<dbReference type="OMA" id="CLRDKCI"/>
<dbReference type="WBParaSite" id="nRc.2.0.1.t42823-RA">
    <property type="protein sequence ID" value="nRc.2.0.1.t42823-RA"/>
    <property type="gene ID" value="nRc.2.0.1.g42823"/>
</dbReference>
<dbReference type="InterPro" id="IPR013120">
    <property type="entry name" value="FAR_NAD-bd"/>
</dbReference>
<dbReference type="GO" id="GO:0080019">
    <property type="term" value="F:alcohol-forming very long-chain fatty acyl-CoA reductase activity"/>
    <property type="evidence" value="ECO:0007669"/>
    <property type="project" value="InterPro"/>
</dbReference>
<organism evidence="3 4">
    <name type="scientific">Romanomermis culicivorax</name>
    <name type="common">Nematode worm</name>
    <dbReference type="NCBI Taxonomy" id="13658"/>
    <lineage>
        <taxon>Eukaryota</taxon>
        <taxon>Metazoa</taxon>
        <taxon>Ecdysozoa</taxon>
        <taxon>Nematoda</taxon>
        <taxon>Enoplea</taxon>
        <taxon>Dorylaimia</taxon>
        <taxon>Mermithida</taxon>
        <taxon>Mermithoidea</taxon>
        <taxon>Mermithidae</taxon>
        <taxon>Romanomermis</taxon>
    </lineage>
</organism>
<keyword evidence="1" id="KW-0443">Lipid metabolism</keyword>
<dbReference type="Pfam" id="PF07993">
    <property type="entry name" value="NAD_binding_4"/>
    <property type="match status" value="1"/>
</dbReference>
<keyword evidence="1" id="KW-0521">NADP</keyword>
<evidence type="ECO:0000313" key="3">
    <source>
        <dbReference type="Proteomes" id="UP000887565"/>
    </source>
</evidence>
<comment type="similarity">
    <text evidence="1">Belongs to the fatty acyl-CoA reductase family.</text>
</comment>
<dbReference type="InterPro" id="IPR036291">
    <property type="entry name" value="NAD(P)-bd_dom_sf"/>
</dbReference>
<evidence type="ECO:0000256" key="1">
    <source>
        <dbReference type="RuleBase" id="RU363097"/>
    </source>
</evidence>
<dbReference type="Gene3D" id="3.40.50.720">
    <property type="entry name" value="NAD(P)-binding Rossmann-like Domain"/>
    <property type="match status" value="1"/>
</dbReference>
<name>A0A915KWH3_ROMCU</name>
<evidence type="ECO:0000313" key="4">
    <source>
        <dbReference type="WBParaSite" id="nRc.2.0.1.t42823-RA"/>
    </source>
</evidence>
<sequence>MNATEISDFYDQRSILITGSTGFLGKVLVEKLLRSVPSLKRVFLLIRPCPKNSTSAKHRLDGLLHSQLFSILKEKSPHVFEKVIAVDGNLTDENLGLSENDAKTLLNEVSIVFHCAATVKFDEALRLLAEISFTICQC</sequence>
<feature type="domain" description="Thioester reductase (TE)" evidence="2">
    <location>
        <begin position="17"/>
        <end position="130"/>
    </location>
</feature>
<comment type="catalytic activity">
    <reaction evidence="1">
        <text>a long-chain fatty acyl-CoA + 2 NADPH + 2 H(+) = a long-chain primary fatty alcohol + 2 NADP(+) + CoA</text>
        <dbReference type="Rhea" id="RHEA:52716"/>
        <dbReference type="ChEBI" id="CHEBI:15378"/>
        <dbReference type="ChEBI" id="CHEBI:57287"/>
        <dbReference type="ChEBI" id="CHEBI:57783"/>
        <dbReference type="ChEBI" id="CHEBI:58349"/>
        <dbReference type="ChEBI" id="CHEBI:77396"/>
        <dbReference type="ChEBI" id="CHEBI:83139"/>
        <dbReference type="EC" id="1.2.1.84"/>
    </reaction>
</comment>
<dbReference type="SUPFAM" id="SSF51735">
    <property type="entry name" value="NAD(P)-binding Rossmann-fold domains"/>
    <property type="match status" value="1"/>
</dbReference>
<reference evidence="4" key="1">
    <citation type="submission" date="2022-11" db="UniProtKB">
        <authorList>
            <consortium name="WormBaseParasite"/>
        </authorList>
    </citation>
    <scope>IDENTIFICATION</scope>
</reference>
<dbReference type="Proteomes" id="UP000887565">
    <property type="component" value="Unplaced"/>
</dbReference>
<dbReference type="PANTHER" id="PTHR11011:SF45">
    <property type="entry name" value="FATTY ACYL-COA REDUCTASE CG8306-RELATED"/>
    <property type="match status" value="1"/>
</dbReference>
<proteinExistence type="inferred from homology"/>
<dbReference type="PANTHER" id="PTHR11011">
    <property type="entry name" value="MALE STERILITY PROTEIN 2-RELATED"/>
    <property type="match status" value="1"/>
</dbReference>
<keyword evidence="1" id="KW-0444">Lipid biosynthesis</keyword>
<dbReference type="EC" id="1.2.1.84" evidence="1"/>
<accession>A0A915KWH3</accession>
<keyword evidence="1" id="KW-0560">Oxidoreductase</keyword>
<keyword evidence="3" id="KW-1185">Reference proteome</keyword>
<dbReference type="AlphaFoldDB" id="A0A915KWH3"/>
<comment type="function">
    <text evidence="1">Catalyzes the reduction of fatty acyl-CoA to fatty alcohols.</text>
</comment>
<dbReference type="GO" id="GO:0005777">
    <property type="term" value="C:peroxisome"/>
    <property type="evidence" value="ECO:0007669"/>
    <property type="project" value="TreeGrafter"/>
</dbReference>
<dbReference type="GO" id="GO:0035336">
    <property type="term" value="P:long-chain fatty-acyl-CoA metabolic process"/>
    <property type="evidence" value="ECO:0007669"/>
    <property type="project" value="TreeGrafter"/>
</dbReference>
<evidence type="ECO:0000259" key="2">
    <source>
        <dbReference type="Pfam" id="PF07993"/>
    </source>
</evidence>
<dbReference type="InterPro" id="IPR026055">
    <property type="entry name" value="FAR"/>
</dbReference>
<protein>
    <recommendedName>
        <fullName evidence="1">Fatty acyl-CoA reductase</fullName>
        <ecNumber evidence="1">1.2.1.84</ecNumber>
    </recommendedName>
</protein>
<dbReference type="GO" id="GO:0102965">
    <property type="term" value="F:alcohol-forming long-chain fatty acyl-CoA reductase activity"/>
    <property type="evidence" value="ECO:0007669"/>
    <property type="project" value="UniProtKB-EC"/>
</dbReference>